<comment type="similarity">
    <text evidence="1">Belongs to the ABC transporter superfamily.</text>
</comment>
<dbReference type="EMBL" id="PGTK01000002">
    <property type="protein sequence ID" value="PJF31889.1"/>
    <property type="molecule type" value="Genomic_DNA"/>
</dbReference>
<dbReference type="SUPFAM" id="SSF52540">
    <property type="entry name" value="P-loop containing nucleoside triphosphate hydrolases"/>
    <property type="match status" value="1"/>
</dbReference>
<dbReference type="GO" id="GO:0005524">
    <property type="term" value="F:ATP binding"/>
    <property type="evidence" value="ECO:0007669"/>
    <property type="project" value="UniProtKB-KW"/>
</dbReference>
<dbReference type="GO" id="GO:0022857">
    <property type="term" value="F:transmembrane transporter activity"/>
    <property type="evidence" value="ECO:0007669"/>
    <property type="project" value="InterPro"/>
</dbReference>
<dbReference type="GO" id="GO:0017004">
    <property type="term" value="P:cytochrome complex assembly"/>
    <property type="evidence" value="ECO:0007669"/>
    <property type="project" value="UniProtKB-KW"/>
</dbReference>
<name>A0A2M8P2W9_9CHLR</name>
<dbReference type="PROSITE" id="PS50893">
    <property type="entry name" value="ABC_TRANSPORTER_2"/>
    <property type="match status" value="1"/>
</dbReference>
<sequence>MATVAPLLTDRSVVKPSASLIAIEGVTKTFDVLPVLRNLTLHIGRSDFLALLGANGSGKSTLLRLIAGLGQADRGTIRVGGWQLPRQADRVRAQLGLVSHKLLLYENLTARENLRFFSRLYNLGGKQAERRIEALLERVGLVHRADDAVRTFSRGMAQRLSIARALLHDPAILLLDEPYTGLDQAAAAMLDALLSEAHAEGRTILMVTHEIERAARLPSHVAILARGSIAFACTRAEIPSVAWLAARYAEVTG</sequence>
<evidence type="ECO:0000313" key="8">
    <source>
        <dbReference type="Proteomes" id="UP000228921"/>
    </source>
</evidence>
<evidence type="ECO:0000259" key="6">
    <source>
        <dbReference type="PROSITE" id="PS50893"/>
    </source>
</evidence>
<dbReference type="InterPro" id="IPR005895">
    <property type="entry name" value="ABC_transptr_haem_export_CcmA"/>
</dbReference>
<dbReference type="InterPro" id="IPR027417">
    <property type="entry name" value="P-loop_NTPase"/>
</dbReference>
<dbReference type="GO" id="GO:0016887">
    <property type="term" value="F:ATP hydrolysis activity"/>
    <property type="evidence" value="ECO:0007669"/>
    <property type="project" value="InterPro"/>
</dbReference>
<dbReference type="Gene3D" id="3.40.50.300">
    <property type="entry name" value="P-loop containing nucleotide triphosphate hydrolases"/>
    <property type="match status" value="1"/>
</dbReference>
<accession>A0A2M8P2W9</accession>
<dbReference type="InterPro" id="IPR050763">
    <property type="entry name" value="ABC_transporter_ATP-binding"/>
</dbReference>
<feature type="domain" description="ABC transporter" evidence="6">
    <location>
        <begin position="21"/>
        <end position="251"/>
    </location>
</feature>
<evidence type="ECO:0000313" key="7">
    <source>
        <dbReference type="EMBL" id="PJF31889.1"/>
    </source>
</evidence>
<organism evidence="7 8">
    <name type="scientific">Candidatus Thermofonsia Clade 1 bacterium</name>
    <dbReference type="NCBI Taxonomy" id="2364210"/>
    <lineage>
        <taxon>Bacteria</taxon>
        <taxon>Bacillati</taxon>
        <taxon>Chloroflexota</taxon>
        <taxon>Candidatus Thermofontia</taxon>
        <taxon>Candidatus Thermofonsia Clade 1</taxon>
    </lineage>
</organism>
<evidence type="ECO:0000256" key="4">
    <source>
        <dbReference type="ARBA" id="ARBA00022748"/>
    </source>
</evidence>
<keyword evidence="3" id="KW-0547">Nucleotide-binding</keyword>
<dbReference type="Proteomes" id="UP000228921">
    <property type="component" value="Unassembled WGS sequence"/>
</dbReference>
<evidence type="ECO:0000256" key="5">
    <source>
        <dbReference type="ARBA" id="ARBA00022840"/>
    </source>
</evidence>
<evidence type="ECO:0000256" key="2">
    <source>
        <dbReference type="ARBA" id="ARBA00022448"/>
    </source>
</evidence>
<keyword evidence="4" id="KW-0201">Cytochrome c-type biogenesis</keyword>
<dbReference type="PANTHER" id="PTHR42711:SF5">
    <property type="entry name" value="ABC TRANSPORTER ATP-BINDING PROTEIN NATA"/>
    <property type="match status" value="1"/>
</dbReference>
<keyword evidence="2" id="KW-0813">Transport</keyword>
<comment type="caution">
    <text evidence="7">The sequence shown here is derived from an EMBL/GenBank/DDBJ whole genome shotgun (WGS) entry which is preliminary data.</text>
</comment>
<keyword evidence="5 7" id="KW-0067">ATP-binding</keyword>
<protein>
    <submittedName>
        <fullName evidence="7">Heme ABC exporter ATP-binding protein CcmA</fullName>
    </submittedName>
</protein>
<dbReference type="AlphaFoldDB" id="A0A2M8P2W9"/>
<evidence type="ECO:0000256" key="3">
    <source>
        <dbReference type="ARBA" id="ARBA00022741"/>
    </source>
</evidence>
<proteinExistence type="inferred from homology"/>
<dbReference type="InterPro" id="IPR003439">
    <property type="entry name" value="ABC_transporter-like_ATP-bd"/>
</dbReference>
<dbReference type="Pfam" id="PF00005">
    <property type="entry name" value="ABC_tran"/>
    <property type="match status" value="1"/>
</dbReference>
<dbReference type="PANTHER" id="PTHR42711">
    <property type="entry name" value="ABC TRANSPORTER ATP-BINDING PROTEIN"/>
    <property type="match status" value="1"/>
</dbReference>
<dbReference type="InterPro" id="IPR003593">
    <property type="entry name" value="AAA+_ATPase"/>
</dbReference>
<evidence type="ECO:0000256" key="1">
    <source>
        <dbReference type="ARBA" id="ARBA00005417"/>
    </source>
</evidence>
<dbReference type="NCBIfam" id="TIGR01189">
    <property type="entry name" value="ccmA"/>
    <property type="match status" value="1"/>
</dbReference>
<reference evidence="7 8" key="1">
    <citation type="submission" date="2017-11" db="EMBL/GenBank/DDBJ databases">
        <title>Evolution of Phototrophy in the Chloroflexi Phylum Driven by Horizontal Gene Transfer.</title>
        <authorList>
            <person name="Ward L.M."/>
            <person name="Hemp J."/>
            <person name="Shih P.M."/>
            <person name="Mcglynn S.E."/>
            <person name="Fischer W."/>
        </authorList>
    </citation>
    <scope>NUCLEOTIDE SEQUENCE [LARGE SCALE GENOMIC DNA]</scope>
    <source>
        <strain evidence="7">CP2_2F</strain>
    </source>
</reference>
<dbReference type="SMART" id="SM00382">
    <property type="entry name" value="AAA"/>
    <property type="match status" value="1"/>
</dbReference>
<gene>
    <name evidence="7" type="primary">ccmA</name>
    <name evidence="7" type="ORF">CUN51_02810</name>
</gene>